<proteinExistence type="predicted"/>
<dbReference type="InterPro" id="IPR049202">
    <property type="entry name" value="DUF6817"/>
</dbReference>
<feature type="domain" description="DUF6817" evidence="1">
    <location>
        <begin position="18"/>
        <end position="102"/>
    </location>
</feature>
<keyword evidence="3" id="KW-1185">Reference proteome</keyword>
<gene>
    <name evidence="2" type="ORF">O1G21_37090</name>
</gene>
<sequence length="188" mass="20834">MTRADHRNAPAWSHLEEFLRAHEADRIPHPGGTLLEHLTRVARLLADWGTDSAVQAAGLCHAAYGTDGFDGALLGLDERDVLAELVGERAEALVYLYASCGRAAVYPRLGRDEEPLFHDRFTGQDHTPPEEDLRAFLAITAANELDVFAHNAELAARYGPALYELLSRTRSLLPNAAWPAWHERFGNQ</sequence>
<accession>A0ABY7QFP5</accession>
<protein>
    <recommendedName>
        <fullName evidence="1">DUF6817 domain-containing protein</fullName>
    </recommendedName>
</protein>
<name>A0ABY7QFP5_9ACTN</name>
<evidence type="ECO:0000313" key="2">
    <source>
        <dbReference type="EMBL" id="WBP90936.1"/>
    </source>
</evidence>
<evidence type="ECO:0000313" key="3">
    <source>
        <dbReference type="Proteomes" id="UP001212821"/>
    </source>
</evidence>
<dbReference type="RefSeq" id="WP_270150012.1">
    <property type="nucleotide sequence ID" value="NZ_CP115450.1"/>
</dbReference>
<reference evidence="3" key="1">
    <citation type="submission" date="2022-12" db="EMBL/GenBank/DDBJ databases">
        <authorList>
            <person name="Mo P."/>
        </authorList>
    </citation>
    <scope>NUCLEOTIDE SEQUENCE [LARGE SCALE GENOMIC DNA]</scope>
    <source>
        <strain evidence="3">HUAS 3-15</strain>
    </source>
</reference>
<organism evidence="2 3">
    <name type="scientific">Kitasatospora cathayae</name>
    <dbReference type="NCBI Taxonomy" id="3004092"/>
    <lineage>
        <taxon>Bacteria</taxon>
        <taxon>Bacillati</taxon>
        <taxon>Actinomycetota</taxon>
        <taxon>Actinomycetes</taxon>
        <taxon>Kitasatosporales</taxon>
        <taxon>Streptomycetaceae</taxon>
        <taxon>Kitasatospora</taxon>
    </lineage>
</organism>
<evidence type="ECO:0000259" key="1">
    <source>
        <dbReference type="Pfam" id="PF20680"/>
    </source>
</evidence>
<dbReference type="EMBL" id="CP115450">
    <property type="protein sequence ID" value="WBP90936.1"/>
    <property type="molecule type" value="Genomic_DNA"/>
</dbReference>
<dbReference type="Pfam" id="PF20680">
    <property type="entry name" value="DUF6817"/>
    <property type="match status" value="1"/>
</dbReference>
<dbReference type="Proteomes" id="UP001212821">
    <property type="component" value="Chromosome"/>
</dbReference>